<evidence type="ECO:0000256" key="6">
    <source>
        <dbReference type="ARBA" id="ARBA00022723"/>
    </source>
</evidence>
<dbReference type="GO" id="GO:0051538">
    <property type="term" value="F:3 iron, 4 sulfur cluster binding"/>
    <property type="evidence" value="ECO:0007669"/>
    <property type="project" value="UniProtKB-KW"/>
</dbReference>
<dbReference type="GO" id="GO:0008177">
    <property type="term" value="F:succinate dehydrogenase (quinone) activity"/>
    <property type="evidence" value="ECO:0007669"/>
    <property type="project" value="UniProtKB-EC"/>
</dbReference>
<name>A0A953M1G8_9BACT</name>
<comment type="catalytic activity">
    <reaction evidence="12">
        <text>a menaquinone + succinate = a menaquinol + fumarate</text>
        <dbReference type="Rhea" id="RHEA:27834"/>
        <dbReference type="Rhea" id="RHEA-COMP:9537"/>
        <dbReference type="Rhea" id="RHEA-COMP:9539"/>
        <dbReference type="ChEBI" id="CHEBI:16374"/>
        <dbReference type="ChEBI" id="CHEBI:18151"/>
        <dbReference type="ChEBI" id="CHEBI:29806"/>
        <dbReference type="ChEBI" id="CHEBI:30031"/>
        <dbReference type="EC" id="1.3.5.1"/>
    </reaction>
</comment>
<evidence type="ECO:0000256" key="1">
    <source>
        <dbReference type="ARBA" id="ARBA00004894"/>
    </source>
</evidence>
<dbReference type="GO" id="GO:0051537">
    <property type="term" value="F:2 iron, 2 sulfur cluster binding"/>
    <property type="evidence" value="ECO:0007669"/>
    <property type="project" value="UniProtKB-KW"/>
</dbReference>
<dbReference type="PROSITE" id="PS51085">
    <property type="entry name" value="2FE2S_FER_2"/>
    <property type="match status" value="1"/>
</dbReference>
<comment type="similarity">
    <text evidence="2 12">Belongs to the succinate dehydrogenase/fumarate reductase iron-sulfur protein family.</text>
</comment>
<dbReference type="InterPro" id="IPR017896">
    <property type="entry name" value="4Fe4S_Fe-S-bd"/>
</dbReference>
<dbReference type="FunFam" id="1.10.1060.10:FF:000003">
    <property type="entry name" value="Succinate dehydrogenase iron-sulfur subunit"/>
    <property type="match status" value="1"/>
</dbReference>
<keyword evidence="8 12" id="KW-0408">Iron</keyword>
<evidence type="ECO:0000256" key="5">
    <source>
        <dbReference type="ARBA" id="ARBA00022714"/>
    </source>
</evidence>
<dbReference type="GO" id="GO:0046872">
    <property type="term" value="F:metal ion binding"/>
    <property type="evidence" value="ECO:0007669"/>
    <property type="project" value="UniProtKB-KW"/>
</dbReference>
<comment type="subunit">
    <text evidence="11">Part of an enzyme complex containing three subunits: a flavoprotein (frdA), an iron-sulfur protein (frdB), and diheme cytochrome b (frdC).</text>
</comment>
<dbReference type="Gene3D" id="3.10.20.30">
    <property type="match status" value="1"/>
</dbReference>
<comment type="pathway">
    <text evidence="1">Carbohydrate metabolism; tricarboxylic acid cycle; fumarate from succinate (bacterial route): step 1/1.</text>
</comment>
<dbReference type="InterPro" id="IPR036010">
    <property type="entry name" value="2Fe-2S_ferredoxin-like_sf"/>
</dbReference>
<comment type="cofactor">
    <cofactor evidence="12">
        <name>[2Fe-2S] cluster</name>
        <dbReference type="ChEBI" id="CHEBI:190135"/>
    </cofactor>
    <text evidence="12">Binds 1 [2Fe-2S] cluster.</text>
</comment>
<dbReference type="InterPro" id="IPR006058">
    <property type="entry name" value="2Fe2S_fd_BS"/>
</dbReference>
<evidence type="ECO:0000256" key="10">
    <source>
        <dbReference type="ARBA" id="ARBA00023291"/>
    </source>
</evidence>
<evidence type="ECO:0000259" key="14">
    <source>
        <dbReference type="PROSITE" id="PS51379"/>
    </source>
</evidence>
<keyword evidence="4" id="KW-0816">Tricarboxylic acid cycle</keyword>
<dbReference type="GO" id="GO:0006099">
    <property type="term" value="P:tricarboxylic acid cycle"/>
    <property type="evidence" value="ECO:0007669"/>
    <property type="project" value="UniProtKB-KW"/>
</dbReference>
<evidence type="ECO:0000256" key="8">
    <source>
        <dbReference type="ARBA" id="ARBA00023004"/>
    </source>
</evidence>
<dbReference type="InterPro" id="IPR050573">
    <property type="entry name" value="SDH/FRD_Iron-Sulfur"/>
</dbReference>
<dbReference type="InterPro" id="IPR004489">
    <property type="entry name" value="Succ_DH/fum_Rdtase_Fe-S"/>
</dbReference>
<comment type="cofactor">
    <cofactor evidence="12">
        <name>[4Fe-4S] cluster</name>
        <dbReference type="ChEBI" id="CHEBI:49883"/>
    </cofactor>
    <text evidence="12">Binds 1 [4Fe-4S] cluster.</text>
</comment>
<organism evidence="15 16">
    <name type="scientific">Candidatus Nitrobium versatile</name>
    <dbReference type="NCBI Taxonomy" id="2884831"/>
    <lineage>
        <taxon>Bacteria</taxon>
        <taxon>Pseudomonadati</taxon>
        <taxon>Nitrospirota</taxon>
        <taxon>Nitrospiria</taxon>
        <taxon>Nitrospirales</taxon>
        <taxon>Nitrospiraceae</taxon>
        <taxon>Candidatus Nitrobium</taxon>
    </lineage>
</organism>
<dbReference type="GO" id="GO:0022904">
    <property type="term" value="P:respiratory electron transport chain"/>
    <property type="evidence" value="ECO:0007669"/>
    <property type="project" value="TreeGrafter"/>
</dbReference>
<evidence type="ECO:0000313" key="15">
    <source>
        <dbReference type="EMBL" id="MBZ0155927.1"/>
    </source>
</evidence>
<proteinExistence type="inferred from homology"/>
<dbReference type="InterPro" id="IPR012675">
    <property type="entry name" value="Beta-grasp_dom_sf"/>
</dbReference>
<dbReference type="NCBIfam" id="TIGR00384">
    <property type="entry name" value="dhsB"/>
    <property type="match status" value="1"/>
</dbReference>
<keyword evidence="7" id="KW-0560">Oxidoreductase</keyword>
<dbReference type="SUPFAM" id="SSF54292">
    <property type="entry name" value="2Fe-2S ferredoxin-like"/>
    <property type="match status" value="1"/>
</dbReference>
<comment type="caution">
    <text evidence="15">The sequence shown here is derived from an EMBL/GenBank/DDBJ whole genome shotgun (WGS) entry which is preliminary data.</text>
</comment>
<evidence type="ECO:0000256" key="11">
    <source>
        <dbReference type="ARBA" id="ARBA00066269"/>
    </source>
</evidence>
<dbReference type="PROSITE" id="PS51379">
    <property type="entry name" value="4FE4S_FER_2"/>
    <property type="match status" value="1"/>
</dbReference>
<keyword evidence="5 12" id="KW-0001">2Fe-2S</keyword>
<gene>
    <name evidence="15" type="ORF">K8I29_06895</name>
</gene>
<evidence type="ECO:0000256" key="2">
    <source>
        <dbReference type="ARBA" id="ARBA00009433"/>
    </source>
</evidence>
<evidence type="ECO:0000313" key="16">
    <source>
        <dbReference type="Proteomes" id="UP000705867"/>
    </source>
</evidence>
<accession>A0A953M1G8</accession>
<reference evidence="15" key="2">
    <citation type="submission" date="2021-08" db="EMBL/GenBank/DDBJ databases">
        <authorList>
            <person name="Dalcin Martins P."/>
        </authorList>
    </citation>
    <scope>NUCLEOTIDE SEQUENCE</scope>
    <source>
        <strain evidence="15">MAG_39</strain>
    </source>
</reference>
<comment type="cofactor">
    <cofactor evidence="12">
        <name>[3Fe-4S] cluster</name>
        <dbReference type="ChEBI" id="CHEBI:21137"/>
    </cofactor>
    <text evidence="12">Binds 1 [3Fe-4S] cluster.</text>
</comment>
<evidence type="ECO:0000256" key="3">
    <source>
        <dbReference type="ARBA" id="ARBA00022485"/>
    </source>
</evidence>
<dbReference type="PROSITE" id="PS00198">
    <property type="entry name" value="4FE4S_FER_1"/>
    <property type="match status" value="1"/>
</dbReference>
<dbReference type="PANTHER" id="PTHR11921">
    <property type="entry name" value="SUCCINATE DEHYDROGENASE IRON-SULFUR PROTEIN"/>
    <property type="match status" value="1"/>
</dbReference>
<evidence type="ECO:0000256" key="4">
    <source>
        <dbReference type="ARBA" id="ARBA00022532"/>
    </source>
</evidence>
<dbReference type="Gene3D" id="1.10.1060.10">
    <property type="entry name" value="Alpha-helical ferredoxin"/>
    <property type="match status" value="1"/>
</dbReference>
<dbReference type="InterPro" id="IPR017900">
    <property type="entry name" value="4Fe4S_Fe_S_CS"/>
</dbReference>
<dbReference type="CDD" id="cd00207">
    <property type="entry name" value="fer2"/>
    <property type="match status" value="1"/>
</dbReference>
<reference evidence="15" key="1">
    <citation type="journal article" date="2021" name="bioRxiv">
        <title>Unraveling nitrogen, sulfur and carbon metabolic pathways and microbial community transcriptional responses to substrate deprivation and toxicity stresses in a bioreactor mimicking anoxic brackish coastal sediment conditions.</title>
        <authorList>
            <person name="Martins P.D."/>
            <person name="Echeveste M.J."/>
            <person name="Arshad A."/>
            <person name="Kurth J."/>
            <person name="Ouboter H."/>
            <person name="Jetten M.S.M."/>
            <person name="Welte C.U."/>
        </authorList>
    </citation>
    <scope>NUCLEOTIDE SEQUENCE</scope>
    <source>
        <strain evidence="15">MAG_39</strain>
    </source>
</reference>
<dbReference type="Proteomes" id="UP000705867">
    <property type="component" value="Unassembled WGS sequence"/>
</dbReference>
<keyword evidence="3 12" id="KW-0004">4Fe-4S</keyword>
<protein>
    <recommendedName>
        <fullName evidence="12">Fumarate reductase iron-sulfur subunit</fullName>
        <ecNumber evidence="12">1.3.5.1</ecNumber>
    </recommendedName>
</protein>
<dbReference type="PROSITE" id="PS00197">
    <property type="entry name" value="2FE2S_FER_1"/>
    <property type="match status" value="1"/>
</dbReference>
<dbReference type="NCBIfam" id="NF004616">
    <property type="entry name" value="PRK05950.1"/>
    <property type="match status" value="1"/>
</dbReference>
<keyword evidence="9 12" id="KW-0411">Iron-sulfur</keyword>
<feature type="domain" description="2Fe-2S ferredoxin-type" evidence="13">
    <location>
        <begin position="6"/>
        <end position="92"/>
    </location>
</feature>
<dbReference type="GO" id="GO:0009055">
    <property type="term" value="F:electron transfer activity"/>
    <property type="evidence" value="ECO:0007669"/>
    <property type="project" value="InterPro"/>
</dbReference>
<dbReference type="InterPro" id="IPR001041">
    <property type="entry name" value="2Fe-2S_ferredoxin-type"/>
</dbReference>
<feature type="domain" description="4Fe-4S ferredoxin-type" evidence="14">
    <location>
        <begin position="159"/>
        <end position="189"/>
    </location>
</feature>
<sequence>MENYLYRIKRFDPEKDAAPRWEEFCIAMSPTERILDGLIRIKDTLDGSLTFRRSCLHGICGSCAMKINGRNALACQTLVKDVPLLAPSSPACGHRGAAEKAAAAGSKGIIVVEPLPALPVIKDLVVDMDPFFGKNRQVLPYLINNEPAPERERLQSPEDQQKILQSITCIMCGCCTSSCPSYWADKEYLGPAALLKAYRFIGDTRDRAAEERLDIVAQIHGLWRCHSIFNCVEVCPKDIDVTAHIAKLKRLAVKKRWKRS</sequence>
<dbReference type="SUPFAM" id="SSF46548">
    <property type="entry name" value="alpha-helical ferredoxin"/>
    <property type="match status" value="1"/>
</dbReference>
<evidence type="ECO:0000259" key="13">
    <source>
        <dbReference type="PROSITE" id="PS51085"/>
    </source>
</evidence>
<keyword evidence="6 12" id="KW-0479">Metal-binding</keyword>
<dbReference type="GO" id="GO:0051539">
    <property type="term" value="F:4 iron, 4 sulfur cluster binding"/>
    <property type="evidence" value="ECO:0007669"/>
    <property type="project" value="UniProtKB-KW"/>
</dbReference>
<dbReference type="EMBL" id="JAIOIV010000055">
    <property type="protein sequence ID" value="MBZ0155927.1"/>
    <property type="molecule type" value="Genomic_DNA"/>
</dbReference>
<dbReference type="InterPro" id="IPR009051">
    <property type="entry name" value="Helical_ferredxn"/>
</dbReference>
<dbReference type="Pfam" id="PF13183">
    <property type="entry name" value="Fer4_8"/>
    <property type="match status" value="1"/>
</dbReference>
<evidence type="ECO:0000256" key="9">
    <source>
        <dbReference type="ARBA" id="ARBA00023014"/>
    </source>
</evidence>
<evidence type="ECO:0000256" key="12">
    <source>
        <dbReference type="RuleBase" id="RU361237"/>
    </source>
</evidence>
<keyword evidence="10 12" id="KW-0003">3Fe-4S</keyword>
<dbReference type="AlphaFoldDB" id="A0A953M1G8"/>
<dbReference type="PANTHER" id="PTHR11921:SF29">
    <property type="entry name" value="SUCCINATE DEHYDROGENASE [UBIQUINONE] IRON-SULFUR SUBUNIT, MITOCHONDRIAL"/>
    <property type="match status" value="1"/>
</dbReference>
<dbReference type="Pfam" id="PF13085">
    <property type="entry name" value="Fer2_3"/>
    <property type="match status" value="1"/>
</dbReference>
<dbReference type="EC" id="1.3.5.1" evidence="12"/>
<evidence type="ECO:0000256" key="7">
    <source>
        <dbReference type="ARBA" id="ARBA00023002"/>
    </source>
</evidence>
<dbReference type="InterPro" id="IPR025192">
    <property type="entry name" value="Succ_DH/fum_Rdtase_N"/>
</dbReference>